<dbReference type="Proteomes" id="UP000663881">
    <property type="component" value="Unassembled WGS sequence"/>
</dbReference>
<evidence type="ECO:0000313" key="3">
    <source>
        <dbReference type="EMBL" id="CAF4108751.1"/>
    </source>
</evidence>
<dbReference type="AlphaFoldDB" id="A0A815VKF2"/>
<feature type="non-terminal residue" evidence="2">
    <location>
        <position position="1"/>
    </location>
</feature>
<evidence type="ECO:0000313" key="2">
    <source>
        <dbReference type="EMBL" id="CAF1533453.1"/>
    </source>
</evidence>
<feature type="compositionally biased region" description="Basic and acidic residues" evidence="1">
    <location>
        <begin position="1"/>
        <end position="11"/>
    </location>
</feature>
<organism evidence="2 5">
    <name type="scientific">Adineta steineri</name>
    <dbReference type="NCBI Taxonomy" id="433720"/>
    <lineage>
        <taxon>Eukaryota</taxon>
        <taxon>Metazoa</taxon>
        <taxon>Spiralia</taxon>
        <taxon>Gnathifera</taxon>
        <taxon>Rotifera</taxon>
        <taxon>Eurotatoria</taxon>
        <taxon>Bdelloidea</taxon>
        <taxon>Adinetida</taxon>
        <taxon>Adinetidae</taxon>
        <taxon>Adineta</taxon>
    </lineage>
</organism>
<accession>A0A815VKF2</accession>
<dbReference type="Proteomes" id="UP000663845">
    <property type="component" value="Unassembled WGS sequence"/>
</dbReference>
<protein>
    <submittedName>
        <fullName evidence="2">Uncharacterized protein</fullName>
    </submittedName>
</protein>
<dbReference type="EMBL" id="CAJOAZ010011539">
    <property type="protein sequence ID" value="CAF4238611.1"/>
    <property type="molecule type" value="Genomic_DNA"/>
</dbReference>
<evidence type="ECO:0000256" key="1">
    <source>
        <dbReference type="SAM" id="MobiDB-lite"/>
    </source>
</evidence>
<feature type="region of interest" description="Disordered" evidence="1">
    <location>
        <begin position="1"/>
        <end position="24"/>
    </location>
</feature>
<evidence type="ECO:0000313" key="5">
    <source>
        <dbReference type="Proteomes" id="UP000663845"/>
    </source>
</evidence>
<dbReference type="EMBL" id="CAJOAY010005470">
    <property type="protein sequence ID" value="CAF4108751.1"/>
    <property type="molecule type" value="Genomic_DNA"/>
</dbReference>
<sequence>MPRSIYTEKTRKTARVPSSGITCS</sequence>
<gene>
    <name evidence="2" type="ORF">JYZ213_LOCUS45279</name>
    <name evidence="3" type="ORF">OKA104_LOCUS36084</name>
    <name evidence="4" type="ORF">OXD698_LOCUS42798</name>
</gene>
<dbReference type="EMBL" id="CAJNOG010003602">
    <property type="protein sequence ID" value="CAF1533453.1"/>
    <property type="molecule type" value="Genomic_DNA"/>
</dbReference>
<name>A0A815VKF2_9BILA</name>
<dbReference type="Proteomes" id="UP000663844">
    <property type="component" value="Unassembled WGS sequence"/>
</dbReference>
<proteinExistence type="predicted"/>
<evidence type="ECO:0000313" key="4">
    <source>
        <dbReference type="EMBL" id="CAF4238611.1"/>
    </source>
</evidence>
<reference evidence="2" key="1">
    <citation type="submission" date="2021-02" db="EMBL/GenBank/DDBJ databases">
        <authorList>
            <person name="Nowell W R."/>
        </authorList>
    </citation>
    <scope>NUCLEOTIDE SEQUENCE</scope>
</reference>
<comment type="caution">
    <text evidence="2">The sequence shown here is derived from an EMBL/GenBank/DDBJ whole genome shotgun (WGS) entry which is preliminary data.</text>
</comment>